<reference evidence="9 10" key="1">
    <citation type="submission" date="2019-09" db="EMBL/GenBank/DDBJ databases">
        <title>Segnochrobactrum spirostomi gen. nov., sp. nov., isolated from the ciliate Spirostomum cf. yagiui and description of a novel family, Segnochrobactraceae fam. nov. within the order Rhizobiales of the class Alphaproteobacteria.</title>
        <authorList>
            <person name="Akter S."/>
            <person name="Shazib S.U.A."/>
            <person name="Shin M.K."/>
        </authorList>
    </citation>
    <scope>NUCLEOTIDE SEQUENCE [LARGE SCALE GENOMIC DNA]</scope>
    <source>
        <strain evidence="9 10">Sp-1</strain>
    </source>
</reference>
<dbReference type="AlphaFoldDB" id="A0A6A7Y3Y1"/>
<dbReference type="Pfam" id="PF00590">
    <property type="entry name" value="TP_methylase"/>
    <property type="match status" value="1"/>
</dbReference>
<dbReference type="NCBIfam" id="TIGR01467">
    <property type="entry name" value="cobI_cbiL"/>
    <property type="match status" value="1"/>
</dbReference>
<dbReference type="InterPro" id="IPR006364">
    <property type="entry name" value="CobI/CbiL/CobIJ_dom"/>
</dbReference>
<dbReference type="PANTHER" id="PTHR43467">
    <property type="entry name" value="COBALT-PRECORRIN-2 C(20)-METHYLTRANSFERASE"/>
    <property type="match status" value="1"/>
</dbReference>
<keyword evidence="5 9" id="KW-0808">Transferase</keyword>
<dbReference type="UniPathway" id="UPA00148"/>
<dbReference type="SUPFAM" id="SSF53790">
    <property type="entry name" value="Tetrapyrrole methylase"/>
    <property type="match status" value="1"/>
</dbReference>
<dbReference type="PANTHER" id="PTHR43467:SF2">
    <property type="entry name" value="COBALT-PRECORRIN-2 C(20)-METHYLTRANSFERASE"/>
    <property type="match status" value="1"/>
</dbReference>
<organism evidence="9 10">
    <name type="scientific">Segnochrobactrum spirostomi</name>
    <dbReference type="NCBI Taxonomy" id="2608987"/>
    <lineage>
        <taxon>Bacteria</taxon>
        <taxon>Pseudomonadati</taxon>
        <taxon>Pseudomonadota</taxon>
        <taxon>Alphaproteobacteria</taxon>
        <taxon>Hyphomicrobiales</taxon>
        <taxon>Segnochrobactraceae</taxon>
        <taxon>Segnochrobactrum</taxon>
    </lineage>
</organism>
<keyword evidence="10" id="KW-1185">Reference proteome</keyword>
<dbReference type="InterPro" id="IPR035996">
    <property type="entry name" value="4pyrrol_Methylase_sf"/>
</dbReference>
<dbReference type="Gene3D" id="3.40.1010.10">
    <property type="entry name" value="Cobalt-precorrin-4 Transmethylase, Domain 1"/>
    <property type="match status" value="1"/>
</dbReference>
<dbReference type="RefSeq" id="WP_153481963.1">
    <property type="nucleotide sequence ID" value="NZ_VWNA01000001.1"/>
</dbReference>
<name>A0A6A7Y3Y1_9HYPH</name>
<evidence type="ECO:0000256" key="4">
    <source>
        <dbReference type="ARBA" id="ARBA00022603"/>
    </source>
</evidence>
<evidence type="ECO:0000256" key="1">
    <source>
        <dbReference type="ARBA" id="ARBA00004953"/>
    </source>
</evidence>
<keyword evidence="6" id="KW-0949">S-adenosyl-L-methionine</keyword>
<proteinExistence type="inferred from homology"/>
<keyword evidence="4 9" id="KW-0489">Methyltransferase</keyword>
<dbReference type="PIRSF" id="PIRSF036427">
    <property type="entry name" value="Precrrn-2_mtase"/>
    <property type="match status" value="1"/>
</dbReference>
<dbReference type="GO" id="GO:0009236">
    <property type="term" value="P:cobalamin biosynthetic process"/>
    <property type="evidence" value="ECO:0007669"/>
    <property type="project" value="UniProtKB-UniRule"/>
</dbReference>
<dbReference type="EMBL" id="VWNA01000001">
    <property type="protein sequence ID" value="MQT13426.1"/>
    <property type="molecule type" value="Genomic_DNA"/>
</dbReference>
<accession>A0A6A7Y3Y1</accession>
<dbReference type="CDD" id="cd11645">
    <property type="entry name" value="Precorrin_2_C20_MT"/>
    <property type="match status" value="1"/>
</dbReference>
<dbReference type="GO" id="GO:0030788">
    <property type="term" value="F:precorrin-2 C20-methyltransferase activity"/>
    <property type="evidence" value="ECO:0007669"/>
    <property type="project" value="UniProtKB-EC"/>
</dbReference>
<evidence type="ECO:0000256" key="7">
    <source>
        <dbReference type="PIRNR" id="PIRNR036427"/>
    </source>
</evidence>
<dbReference type="EC" id="2.1.1.130" evidence="9"/>
<dbReference type="NCBIfam" id="NF004647">
    <property type="entry name" value="PRK05990.1"/>
    <property type="match status" value="1"/>
</dbReference>
<comment type="caution">
    <text evidence="9">The sequence shown here is derived from an EMBL/GenBank/DDBJ whole genome shotgun (WGS) entry which is preliminary data.</text>
</comment>
<dbReference type="InterPro" id="IPR012382">
    <property type="entry name" value="CobI/CbiL"/>
</dbReference>
<feature type="domain" description="Tetrapyrrole methylase" evidence="8">
    <location>
        <begin position="10"/>
        <end position="218"/>
    </location>
</feature>
<dbReference type="InterPro" id="IPR000878">
    <property type="entry name" value="4pyrrol_Mease"/>
</dbReference>
<evidence type="ECO:0000256" key="2">
    <source>
        <dbReference type="ARBA" id="ARBA00005879"/>
    </source>
</evidence>
<dbReference type="InterPro" id="IPR014777">
    <property type="entry name" value="4pyrrole_Mease_sub1"/>
</dbReference>
<gene>
    <name evidence="9" type="ORF">F0357_12395</name>
</gene>
<protein>
    <submittedName>
        <fullName evidence="9">Precorrin-2 C(20)-methyltransferase</fullName>
        <ecNumber evidence="9">2.1.1.130</ecNumber>
    </submittedName>
</protein>
<evidence type="ECO:0000259" key="8">
    <source>
        <dbReference type="Pfam" id="PF00590"/>
    </source>
</evidence>
<keyword evidence="3" id="KW-0169">Cobalamin biosynthesis</keyword>
<sequence>MSAPSLPPGRLYGVGVGPGDPELMTVKAVRVLGEADVIAHFCKAGRHGNGNTTIDGLGRPDAVRLALAYPVTTEIPRHDPGYRDAIRDFYEGAAETVADHLAAGRTVAVVSEGDPLFYGSYMHLHVRLCDRFPTEVIPGVTAFSGAAALAGVALAQGDDVLVVLPGTLPEDILARRLAESEAAIVMKLGRNLPKVRRALAKAGLIDRAYYVERATMANGAAMRLCDKPDETAPYFSLILVPGWETKP</sequence>
<dbReference type="InterPro" id="IPR014776">
    <property type="entry name" value="4pyrrole_Mease_sub2"/>
</dbReference>
<evidence type="ECO:0000313" key="9">
    <source>
        <dbReference type="EMBL" id="MQT13426.1"/>
    </source>
</evidence>
<comment type="pathway">
    <text evidence="1">Cofactor biosynthesis; adenosylcobalamin biosynthesis.</text>
</comment>
<dbReference type="Proteomes" id="UP000332515">
    <property type="component" value="Unassembled WGS sequence"/>
</dbReference>
<evidence type="ECO:0000256" key="3">
    <source>
        <dbReference type="ARBA" id="ARBA00022573"/>
    </source>
</evidence>
<comment type="similarity">
    <text evidence="2 7">Belongs to the precorrin methyltransferase family.</text>
</comment>
<dbReference type="Gene3D" id="3.30.950.10">
    <property type="entry name" value="Methyltransferase, Cobalt-precorrin-4 Transmethylase, Domain 2"/>
    <property type="match status" value="1"/>
</dbReference>
<evidence type="ECO:0000256" key="5">
    <source>
        <dbReference type="ARBA" id="ARBA00022679"/>
    </source>
</evidence>
<evidence type="ECO:0000256" key="6">
    <source>
        <dbReference type="ARBA" id="ARBA00022691"/>
    </source>
</evidence>
<dbReference type="GO" id="GO:0032259">
    <property type="term" value="P:methylation"/>
    <property type="evidence" value="ECO:0007669"/>
    <property type="project" value="UniProtKB-KW"/>
</dbReference>
<evidence type="ECO:0000313" key="10">
    <source>
        <dbReference type="Proteomes" id="UP000332515"/>
    </source>
</evidence>